<dbReference type="Proteomes" id="UP000023772">
    <property type="component" value="Chromosome"/>
</dbReference>
<evidence type="ECO:0000259" key="5">
    <source>
        <dbReference type="Pfam" id="PF04542"/>
    </source>
</evidence>
<keyword evidence="9" id="KW-1185">Reference proteome</keyword>
<dbReference type="NCBIfam" id="TIGR02985">
    <property type="entry name" value="Sig70_bacteroi1"/>
    <property type="match status" value="1"/>
</dbReference>
<dbReference type="SUPFAM" id="SSF88946">
    <property type="entry name" value="Sigma2 domain of RNA polymerase sigma factors"/>
    <property type="match status" value="1"/>
</dbReference>
<dbReference type="SUPFAM" id="SSF88659">
    <property type="entry name" value="Sigma3 and sigma4 domains of RNA polymerase sigma factors"/>
    <property type="match status" value="1"/>
</dbReference>
<dbReference type="RefSeq" id="WP_051567960.1">
    <property type="nucleotide sequence ID" value="NZ_FOHT01000001.1"/>
</dbReference>
<dbReference type="GO" id="GO:0003677">
    <property type="term" value="F:DNA binding"/>
    <property type="evidence" value="ECO:0007669"/>
    <property type="project" value="InterPro"/>
</dbReference>
<dbReference type="NCBIfam" id="TIGR02937">
    <property type="entry name" value="sigma70-ECF"/>
    <property type="match status" value="1"/>
</dbReference>
<dbReference type="Pfam" id="PF08281">
    <property type="entry name" value="Sigma70_r4_2"/>
    <property type="match status" value="1"/>
</dbReference>
<dbReference type="CDD" id="cd06171">
    <property type="entry name" value="Sigma70_r4"/>
    <property type="match status" value="1"/>
</dbReference>
<dbReference type="PANTHER" id="PTHR43133:SF46">
    <property type="entry name" value="RNA POLYMERASE SIGMA-70 FACTOR ECF SUBFAMILY"/>
    <property type="match status" value="1"/>
</dbReference>
<dbReference type="OrthoDB" id="9782991at2"/>
<protein>
    <submittedName>
        <fullName evidence="8">RNA polymerase sigma-70 factor, ECF subfamily</fullName>
    </submittedName>
    <submittedName>
        <fullName evidence="7">RNA polymerase sigma70 factor</fullName>
    </submittedName>
</protein>
<comment type="similarity">
    <text evidence="1">Belongs to the sigma-70 factor family. ECF subfamily.</text>
</comment>
<organism evidence="8 10">
    <name type="scientific">Draconibacterium orientale</name>
    <dbReference type="NCBI Taxonomy" id="1168034"/>
    <lineage>
        <taxon>Bacteria</taxon>
        <taxon>Pseudomonadati</taxon>
        <taxon>Bacteroidota</taxon>
        <taxon>Bacteroidia</taxon>
        <taxon>Marinilabiliales</taxon>
        <taxon>Prolixibacteraceae</taxon>
        <taxon>Draconibacterium</taxon>
    </lineage>
</organism>
<name>X5DI94_9BACT</name>
<dbReference type="InterPro" id="IPR007627">
    <property type="entry name" value="RNA_pol_sigma70_r2"/>
</dbReference>
<dbReference type="GO" id="GO:0016987">
    <property type="term" value="F:sigma factor activity"/>
    <property type="evidence" value="ECO:0007669"/>
    <property type="project" value="UniProtKB-KW"/>
</dbReference>
<dbReference type="Gene3D" id="1.10.1740.10">
    <property type="match status" value="1"/>
</dbReference>
<dbReference type="Pfam" id="PF04542">
    <property type="entry name" value="Sigma70_r2"/>
    <property type="match status" value="1"/>
</dbReference>
<sequence>MLNDQKTKLLIAGGNTRSFQLLMEVTSDELLQYALSFVRNQVIAEELVSDVYVKIWHKRSELPNIHNIRSYLFIAVKNSCLSHLRKMKNEKIVFIDEYNDFLFPAVESTDEETIEKEMLNKIYEAIGELPPKCREAFSLAKINGFKHREISEIMNISEKTVNNHLVTALKKITEALGIDKKNKAKNSPLKQASLFSFVW</sequence>
<dbReference type="HOGENOM" id="CLU_047691_4_0_10"/>
<dbReference type="KEGG" id="dori:FH5T_17275"/>
<keyword evidence="3" id="KW-0731">Sigma factor</keyword>
<evidence type="ECO:0000313" key="7">
    <source>
        <dbReference type="EMBL" id="AHW60794.1"/>
    </source>
</evidence>
<evidence type="ECO:0000313" key="9">
    <source>
        <dbReference type="Proteomes" id="UP000023772"/>
    </source>
</evidence>
<dbReference type="EMBL" id="FOHT01000001">
    <property type="protein sequence ID" value="SES69337.1"/>
    <property type="molecule type" value="Genomic_DNA"/>
</dbReference>
<dbReference type="STRING" id="1168034.FH5T_17275"/>
<reference evidence="8 10" key="2">
    <citation type="submission" date="2016-10" db="EMBL/GenBank/DDBJ databases">
        <authorList>
            <person name="de Groot N.N."/>
        </authorList>
    </citation>
    <scope>NUCLEOTIDE SEQUENCE [LARGE SCALE GENOMIC DNA]</scope>
    <source>
        <strain evidence="8 10">DSM 25947</strain>
    </source>
</reference>
<dbReference type="InterPro" id="IPR039425">
    <property type="entry name" value="RNA_pol_sigma-70-like"/>
</dbReference>
<evidence type="ECO:0000313" key="10">
    <source>
        <dbReference type="Proteomes" id="UP000181981"/>
    </source>
</evidence>
<evidence type="ECO:0000256" key="4">
    <source>
        <dbReference type="ARBA" id="ARBA00023163"/>
    </source>
</evidence>
<dbReference type="PANTHER" id="PTHR43133">
    <property type="entry name" value="RNA POLYMERASE ECF-TYPE SIGMA FACTO"/>
    <property type="match status" value="1"/>
</dbReference>
<evidence type="ECO:0000313" key="8">
    <source>
        <dbReference type="EMBL" id="SES69337.1"/>
    </source>
</evidence>
<evidence type="ECO:0000256" key="3">
    <source>
        <dbReference type="ARBA" id="ARBA00023082"/>
    </source>
</evidence>
<dbReference type="InterPro" id="IPR014327">
    <property type="entry name" value="RNA_pol_sigma70_bacteroid"/>
</dbReference>
<dbReference type="InterPro" id="IPR013325">
    <property type="entry name" value="RNA_pol_sigma_r2"/>
</dbReference>
<dbReference type="InterPro" id="IPR013249">
    <property type="entry name" value="RNA_pol_sigma70_r4_t2"/>
</dbReference>
<dbReference type="InterPro" id="IPR036388">
    <property type="entry name" value="WH-like_DNA-bd_sf"/>
</dbReference>
<dbReference type="Gene3D" id="1.10.10.10">
    <property type="entry name" value="Winged helix-like DNA-binding domain superfamily/Winged helix DNA-binding domain"/>
    <property type="match status" value="1"/>
</dbReference>
<evidence type="ECO:0000256" key="2">
    <source>
        <dbReference type="ARBA" id="ARBA00023015"/>
    </source>
</evidence>
<keyword evidence="2" id="KW-0805">Transcription regulation</keyword>
<feature type="domain" description="RNA polymerase sigma factor 70 region 4 type 2" evidence="6">
    <location>
        <begin position="120"/>
        <end position="172"/>
    </location>
</feature>
<dbReference type="Proteomes" id="UP000181981">
    <property type="component" value="Unassembled WGS sequence"/>
</dbReference>
<reference evidence="7 9" key="1">
    <citation type="submission" date="2014-03" db="EMBL/GenBank/DDBJ databases">
        <title>Complete genome sequence of a deeply braunched marine Bacteroidia bacterium Draconibacterium orientale type strain FH5T.</title>
        <authorList>
            <person name="Li X."/>
            <person name="Wang X."/>
            <person name="Xie Z."/>
            <person name="Du Z."/>
            <person name="Chen G."/>
        </authorList>
    </citation>
    <scope>NUCLEOTIDE SEQUENCE [LARGE SCALE GENOMIC DNA]</scope>
    <source>
        <strain evidence="7 9">FH5</strain>
    </source>
</reference>
<keyword evidence="4" id="KW-0804">Transcription</keyword>
<dbReference type="InterPro" id="IPR014284">
    <property type="entry name" value="RNA_pol_sigma-70_dom"/>
</dbReference>
<dbReference type="AlphaFoldDB" id="X5DI94"/>
<dbReference type="InterPro" id="IPR013324">
    <property type="entry name" value="RNA_pol_sigma_r3/r4-like"/>
</dbReference>
<proteinExistence type="inferred from homology"/>
<dbReference type="GO" id="GO:0006352">
    <property type="term" value="P:DNA-templated transcription initiation"/>
    <property type="evidence" value="ECO:0007669"/>
    <property type="project" value="InterPro"/>
</dbReference>
<evidence type="ECO:0000256" key="1">
    <source>
        <dbReference type="ARBA" id="ARBA00010641"/>
    </source>
</evidence>
<dbReference type="eggNOG" id="COG1595">
    <property type="taxonomic scope" value="Bacteria"/>
</dbReference>
<gene>
    <name evidence="7" type="ORF">FH5T_17275</name>
    <name evidence="8" type="ORF">SAMN05444285_101219</name>
</gene>
<dbReference type="EMBL" id="CP007451">
    <property type="protein sequence ID" value="AHW60794.1"/>
    <property type="molecule type" value="Genomic_DNA"/>
</dbReference>
<feature type="domain" description="RNA polymerase sigma-70 region 2" evidence="5">
    <location>
        <begin position="28"/>
        <end position="87"/>
    </location>
</feature>
<accession>X5DI94</accession>
<evidence type="ECO:0000259" key="6">
    <source>
        <dbReference type="Pfam" id="PF08281"/>
    </source>
</evidence>